<evidence type="ECO:0000256" key="1">
    <source>
        <dbReference type="PROSITE-ProRule" id="PRU00076"/>
    </source>
</evidence>
<keyword evidence="1" id="KW-1015">Disulfide bond</keyword>
<sequence length="288" mass="32540">ICSPECMHGGRCIGHNSCLCPKEYRGSRCEYPLSNCEGHDRFASVGYKCMMTDKETVCNVSCSSTGMALQPPEPITYICSLDGTWHPDLKPICVSVCRTGVYMGRPEPGPPRSALACGILKDSPCNNFEYCGRSPSSQSPGHGPIPPEGGTYYHWWRGQEPHHYYTHSGSESMLTYPAATHIRVLAVPPSPWDQILDQIHQCVDCLSYIYLRIILSLITKPLQMDHFLSFIFYHRNKRGRVNPRSFNPQPKYLRQRIGAQRQDFTIPEYNSAIERVVLDPDSPRVVNE</sequence>
<dbReference type="PROSITE" id="PS50026">
    <property type="entry name" value="EGF_3"/>
    <property type="match status" value="1"/>
</dbReference>
<accession>A0A4Y2TC65</accession>
<dbReference type="InterPro" id="IPR000742">
    <property type="entry name" value="EGF"/>
</dbReference>
<feature type="disulfide bond" evidence="1">
    <location>
        <begin position="20"/>
        <end position="29"/>
    </location>
</feature>
<evidence type="ECO:0000259" key="2">
    <source>
        <dbReference type="PROSITE" id="PS50026"/>
    </source>
</evidence>
<evidence type="ECO:0000313" key="3">
    <source>
        <dbReference type="EMBL" id="GBN97026.1"/>
    </source>
</evidence>
<organism evidence="3 4">
    <name type="scientific">Araneus ventricosus</name>
    <name type="common">Orbweaver spider</name>
    <name type="synonym">Epeira ventricosa</name>
    <dbReference type="NCBI Taxonomy" id="182803"/>
    <lineage>
        <taxon>Eukaryota</taxon>
        <taxon>Metazoa</taxon>
        <taxon>Ecdysozoa</taxon>
        <taxon>Arthropoda</taxon>
        <taxon>Chelicerata</taxon>
        <taxon>Arachnida</taxon>
        <taxon>Araneae</taxon>
        <taxon>Araneomorphae</taxon>
        <taxon>Entelegynae</taxon>
        <taxon>Araneoidea</taxon>
        <taxon>Araneidae</taxon>
        <taxon>Araneus</taxon>
    </lineage>
</organism>
<dbReference type="PROSITE" id="PS00022">
    <property type="entry name" value="EGF_1"/>
    <property type="match status" value="1"/>
</dbReference>
<proteinExistence type="predicted"/>
<feature type="non-terminal residue" evidence="3">
    <location>
        <position position="1"/>
    </location>
</feature>
<dbReference type="SUPFAM" id="SSF57196">
    <property type="entry name" value="EGF/Laminin"/>
    <property type="match status" value="1"/>
</dbReference>
<dbReference type="EMBL" id="BGPR01026923">
    <property type="protein sequence ID" value="GBN97026.1"/>
    <property type="molecule type" value="Genomic_DNA"/>
</dbReference>
<reference evidence="3 4" key="1">
    <citation type="journal article" date="2019" name="Sci. Rep.">
        <title>Orb-weaving spider Araneus ventricosus genome elucidates the spidroin gene catalogue.</title>
        <authorList>
            <person name="Kono N."/>
            <person name="Nakamura H."/>
            <person name="Ohtoshi R."/>
            <person name="Moran D.A.P."/>
            <person name="Shinohara A."/>
            <person name="Yoshida Y."/>
            <person name="Fujiwara M."/>
            <person name="Mori M."/>
            <person name="Tomita M."/>
            <person name="Arakawa K."/>
        </authorList>
    </citation>
    <scope>NUCLEOTIDE SEQUENCE [LARGE SCALE GENOMIC DNA]</scope>
</reference>
<dbReference type="Gene3D" id="2.10.25.10">
    <property type="entry name" value="Laminin"/>
    <property type="match status" value="1"/>
</dbReference>
<feature type="disulfide bond" evidence="1">
    <location>
        <begin position="2"/>
        <end position="12"/>
    </location>
</feature>
<dbReference type="OrthoDB" id="6436541at2759"/>
<gene>
    <name evidence="3" type="ORF">AVEN_152145_1</name>
</gene>
<comment type="caution">
    <text evidence="3">The sequence shown here is derived from an EMBL/GenBank/DDBJ whole genome shotgun (WGS) entry which is preliminary data.</text>
</comment>
<keyword evidence="4" id="KW-1185">Reference proteome</keyword>
<evidence type="ECO:0000313" key="4">
    <source>
        <dbReference type="Proteomes" id="UP000499080"/>
    </source>
</evidence>
<keyword evidence="1" id="KW-0245">EGF-like domain</keyword>
<protein>
    <recommendedName>
        <fullName evidence="2">EGF-like domain-containing protein</fullName>
    </recommendedName>
</protein>
<dbReference type="Proteomes" id="UP000499080">
    <property type="component" value="Unassembled WGS sequence"/>
</dbReference>
<dbReference type="AlphaFoldDB" id="A0A4Y2TC65"/>
<comment type="caution">
    <text evidence="1">Lacks conserved residue(s) required for the propagation of feature annotation.</text>
</comment>
<feature type="domain" description="EGF-like" evidence="2">
    <location>
        <begin position="1"/>
        <end position="30"/>
    </location>
</feature>
<name>A0A4Y2TC65_ARAVE</name>